<evidence type="ECO:0000313" key="2">
    <source>
        <dbReference type="EMBL" id="ABC21453.1"/>
    </source>
</evidence>
<dbReference type="HOGENOM" id="CLU_1617729_0_0_5"/>
<dbReference type="RefSeq" id="WP_011388407.1">
    <property type="nucleotide sequence ID" value="NC_007643.1"/>
</dbReference>
<feature type="chain" id="PRO_5004215076" description="GerMN domain-containing protein" evidence="1">
    <location>
        <begin position="24"/>
        <end position="164"/>
    </location>
</feature>
<dbReference type="STRING" id="269796.Rru_A0649"/>
<evidence type="ECO:0000313" key="3">
    <source>
        <dbReference type="Proteomes" id="UP000001929"/>
    </source>
</evidence>
<dbReference type="EnsemblBacteria" id="ABC21453">
    <property type="protein sequence ID" value="ABC21453"/>
    <property type="gene ID" value="Rru_A0649"/>
</dbReference>
<keyword evidence="1" id="KW-0732">Signal</keyword>
<dbReference type="KEGG" id="rru:Rru_A0649"/>
<reference evidence="2 3" key="1">
    <citation type="journal article" date="2011" name="Stand. Genomic Sci.">
        <title>Complete genome sequence of Rhodospirillum rubrum type strain (S1).</title>
        <authorList>
            <person name="Munk A.C."/>
            <person name="Copeland A."/>
            <person name="Lucas S."/>
            <person name="Lapidus A."/>
            <person name="Del Rio T.G."/>
            <person name="Barry K."/>
            <person name="Detter J.C."/>
            <person name="Hammon N."/>
            <person name="Israni S."/>
            <person name="Pitluck S."/>
            <person name="Brettin T."/>
            <person name="Bruce D."/>
            <person name="Han C."/>
            <person name="Tapia R."/>
            <person name="Gilna P."/>
            <person name="Schmutz J."/>
            <person name="Larimer F."/>
            <person name="Land M."/>
            <person name="Kyrpides N.C."/>
            <person name="Mavromatis K."/>
            <person name="Richardson P."/>
            <person name="Rohde M."/>
            <person name="Goker M."/>
            <person name="Klenk H.P."/>
            <person name="Zhang Y."/>
            <person name="Roberts G.P."/>
            <person name="Reslewic S."/>
            <person name="Schwartz D.C."/>
        </authorList>
    </citation>
    <scope>NUCLEOTIDE SEQUENCE [LARGE SCALE GENOMIC DNA]</scope>
    <source>
        <strain evidence="3">ATCC 11170 / ATH 1.1.1 / DSM 467 / LMG 4362 / NCIMB 8255 / S1</strain>
    </source>
</reference>
<dbReference type="Proteomes" id="UP000001929">
    <property type="component" value="Chromosome"/>
</dbReference>
<evidence type="ECO:0000256" key="1">
    <source>
        <dbReference type="SAM" id="SignalP"/>
    </source>
</evidence>
<sequence length="164" mass="17378">MRRIAPVLVSLLALTLAVPPVLAEEGAPPSEGAVKKDKIAKRARNDAALTGGEIIELETLWIPTAGNRQPRRYIGVTARLVANTTRLEEACYTAPWVNEALIIYFNDHPLAGTEGALAVPALTKALKTLADQVAGKDVFKVVKMIDGPGDKLAPADAELTLSCG</sequence>
<dbReference type="AlphaFoldDB" id="Q2RWP2"/>
<keyword evidence="3" id="KW-1185">Reference proteome</keyword>
<feature type="signal peptide" evidence="1">
    <location>
        <begin position="1"/>
        <end position="23"/>
    </location>
</feature>
<gene>
    <name evidence="2" type="ordered locus">Rru_A0649</name>
</gene>
<accession>Q2RWP2</accession>
<name>Q2RWP2_RHORT</name>
<organism evidence="2 3">
    <name type="scientific">Rhodospirillum rubrum (strain ATCC 11170 / ATH 1.1.1 / DSM 467 / LMG 4362 / NCIMB 8255 / S1)</name>
    <dbReference type="NCBI Taxonomy" id="269796"/>
    <lineage>
        <taxon>Bacteria</taxon>
        <taxon>Pseudomonadati</taxon>
        <taxon>Pseudomonadota</taxon>
        <taxon>Alphaproteobacteria</taxon>
        <taxon>Rhodospirillales</taxon>
        <taxon>Rhodospirillaceae</taxon>
        <taxon>Rhodospirillum</taxon>
    </lineage>
</organism>
<evidence type="ECO:0008006" key="4">
    <source>
        <dbReference type="Google" id="ProtNLM"/>
    </source>
</evidence>
<dbReference type="PATRIC" id="fig|269796.9.peg.705"/>
<dbReference type="eggNOG" id="ENOG502ZTW7">
    <property type="taxonomic scope" value="Bacteria"/>
</dbReference>
<dbReference type="EMBL" id="CP000230">
    <property type="protein sequence ID" value="ABC21453.1"/>
    <property type="molecule type" value="Genomic_DNA"/>
</dbReference>
<proteinExistence type="predicted"/>
<protein>
    <recommendedName>
        <fullName evidence="4">GerMN domain-containing protein</fullName>
    </recommendedName>
</protein>